<dbReference type="Pfam" id="PF07703">
    <property type="entry name" value="A2M_BRD"/>
    <property type="match status" value="1"/>
</dbReference>
<protein>
    <submittedName>
        <fullName evidence="4">Alpha-2-macroglobulin family protein</fullName>
    </submittedName>
</protein>
<organism evidence="4 5">
    <name type="scientific">Campylobacter gracilis RM3268</name>
    <dbReference type="NCBI Taxonomy" id="553220"/>
    <lineage>
        <taxon>Bacteria</taxon>
        <taxon>Pseudomonadati</taxon>
        <taxon>Campylobacterota</taxon>
        <taxon>Epsilonproteobacteria</taxon>
        <taxon>Campylobacterales</taxon>
        <taxon>Campylobacteraceae</taxon>
        <taxon>Campylobacter</taxon>
    </lineage>
</organism>
<dbReference type="SMART" id="SM01359">
    <property type="entry name" value="A2M_N_2"/>
    <property type="match status" value="1"/>
</dbReference>
<evidence type="ECO:0000313" key="4">
    <source>
        <dbReference type="EMBL" id="EEV18112.1"/>
    </source>
</evidence>
<feature type="domain" description="Alpha-2-macroglobulin" evidence="3">
    <location>
        <begin position="1066"/>
        <end position="1156"/>
    </location>
</feature>
<dbReference type="SMART" id="SM01360">
    <property type="entry name" value="A2M"/>
    <property type="match status" value="1"/>
</dbReference>
<dbReference type="EMBL" id="ACYG01000019">
    <property type="protein sequence ID" value="EEV18112.1"/>
    <property type="molecule type" value="Genomic_DNA"/>
</dbReference>
<feature type="chain" id="PRO_5002990690" evidence="1">
    <location>
        <begin position="19"/>
        <end position="1722"/>
    </location>
</feature>
<dbReference type="Proteomes" id="UP000005709">
    <property type="component" value="Unassembled WGS sequence"/>
</dbReference>
<dbReference type="eggNOG" id="COG2373">
    <property type="taxonomic scope" value="Bacteria"/>
</dbReference>
<dbReference type="PANTHER" id="PTHR40094">
    <property type="entry name" value="ALPHA-2-MACROGLOBULIN HOMOLOG"/>
    <property type="match status" value="1"/>
</dbReference>
<evidence type="ECO:0000259" key="3">
    <source>
        <dbReference type="SMART" id="SM01360"/>
    </source>
</evidence>
<comment type="caution">
    <text evidence="4">The sequence shown here is derived from an EMBL/GenBank/DDBJ whole genome shotgun (WGS) entry which is preliminary data.</text>
</comment>
<dbReference type="PANTHER" id="PTHR40094:SF1">
    <property type="entry name" value="UBIQUITIN DOMAIN-CONTAINING PROTEIN"/>
    <property type="match status" value="1"/>
</dbReference>
<dbReference type="OrthoDB" id="9767116at2"/>
<evidence type="ECO:0000313" key="5">
    <source>
        <dbReference type="Proteomes" id="UP000005709"/>
    </source>
</evidence>
<dbReference type="Gene3D" id="1.50.10.20">
    <property type="match status" value="1"/>
</dbReference>
<dbReference type="InterPro" id="IPR001599">
    <property type="entry name" value="Macroglobln_a2"/>
</dbReference>
<dbReference type="RefSeq" id="WP_005870406.1">
    <property type="nucleotide sequence ID" value="NZ_ACYG01000019.1"/>
</dbReference>
<dbReference type="InterPro" id="IPR008930">
    <property type="entry name" value="Terpenoid_cyclase/PrenylTrfase"/>
</dbReference>
<dbReference type="STRING" id="824.CGRAC_1179"/>
<name>C8PG74_9BACT</name>
<evidence type="ECO:0000256" key="1">
    <source>
        <dbReference type="SAM" id="SignalP"/>
    </source>
</evidence>
<proteinExistence type="predicted"/>
<sequence length="1722" mass="191103">MKTKLLSAALFCALASFAAGVEIKYASGAYEISGVDGSGFSVTQKQILKCTPKITGTYESVSESSIRLYPKPMLSAGVNYSCEARGVRFEFETEPFSTEHIALLRPGLVAIKFNDTVSKDALQQATRIYRAQNLAQNDISYELSSHDDRNFLFSFDPKAQNVVLQIESLTSKAGAKLQNPVELRTDEEPFNDSINASNLSGVQIRPAALKDGSLAARVCFPNYMDELSAKYIRIAGVSKFSLTQPRYYYYDEDEEGGESDDPSCYYYADIVSDEFMPNKSYDIRLLKGFGDSSYILRDEIKQSVKMGDRLPFVAFSDEKNFIPKSASLAFKSSNVNEVKISIAKVPEQNFRYFLNFESNEDSVGGLASEIAVKSFDIGGAKNAVAEHKIAMDFKGYEDGIYKITAFYKVGEKMQEVSRVAYLSDITAQVVLLERGALIYTSRLSNGEELSRAKVKIYSDKNELIVEDKTDGDGILRLENMEILAKNPRSIEISKGGEHAFVLFNNAVASVEKTITAKRPFVYLASELISPNERLLGTIVMKNRDFSSLKNTPIKFKIYDPSGTVIITRAQNTDEFGSVKIDELMGEKSGTYRLDLIYEDKIIASKSFSVENFVPNRIKNEILTAKDEYGADEIITLKLSSNYLAGAPAGDLKGSLEANAYEKELKIKGYEGFSFLNDRLKKKGATQLRRAEFTLSSAGKKELALSPAAADLNVSNAINILLNFSVTEEGKNVNAYRSLSYLPYDRIVGIRANKDFISSGDSVKFGFALLDSKTKTDVKGKIDVEIYRDDFTYVYDGNRYVEQESFNLVSAVSTDAREFEYKFQNGGNYLIVANDYSSGASAGVRVDVSGWGYYGRVNAKDVQSAKIKLASDKVKAGDKIKGVINSPVESGVLNISLVGEQVYDYKILSVKGGSAEFELSVPENFVGGHINAVIARAATPAAMPLRAYANVPVALDASSHKAGVQILAEKSYKNGQNAQISVKSEPNSKVILYAVDLGILDIVSQEELDAFKAFDVSAYFALRYFDIYDDLSVYQTTAKELSFGGDGVMAKAKRNLSPVENKKQKKFIKMLIAKADANGEAKFELAMPKNFNSTIRLSAMAIGEAATIGSANVEAKVRDDVVIKPADLTYMVRGDEISVPLTLINTTDKEQKAVLKISSSPSVAISGGEANFTLKPLEVKHTNFTASALDIADANIKFDLDANGQKFSNDVEFDIISQFPRSKLFHVSYGDKPVTLKVDPSYKEIYTHISATPNAFSLADELYLYPYGCTEQLASRMIAVDYVARKDSNKTLTNRVNEYASRILSRLKPNGDFGYWSAHGVTNYYASIYASDVLLELDTRYKFLSNKQRSLIFSALKSSYKDQDTLRIYADFVLDQYGKLDDDEINFVYDNDLYKDSPMASIALAAILKKHNMTTEFEFMLEKIDEANYDYADNGAGLTFASDVRDAAFKLYAFGKVGIKDDSTARTVDAIIRDLKNINNTQERASVIRGFDAYFKDAKKEAHFALKYDGEAKNFNSPLDTKLAVKDGAIEFTPMIGNGELFFTALGFGYESAPLKHEALSIQSLNAHSMDSKRIEIYREFIDARGNVVDLNKLKVGQKIYSKISWRANYYLYNFVIDEAMPSCFEAVNERLGSAAQARVEGMQDSVALEHTEYLYDRVLRFPKSGYFYYDPRDGENSSGVIYTPINVIMAGSCALPAISIEDMQYEQVNNYDLQTLKFKVAR</sequence>
<dbReference type="Pfam" id="PF17973">
    <property type="entry name" value="bMG10"/>
    <property type="match status" value="1"/>
</dbReference>
<keyword evidence="1" id="KW-0732">Signal</keyword>
<feature type="domain" description="Alpha-2-macroglobulin bait region" evidence="2">
    <location>
        <begin position="864"/>
        <end position="1001"/>
    </location>
</feature>
<dbReference type="SUPFAM" id="SSF48239">
    <property type="entry name" value="Terpenoid cyclases/Protein prenyltransferases"/>
    <property type="match status" value="1"/>
</dbReference>
<evidence type="ECO:0000259" key="2">
    <source>
        <dbReference type="SMART" id="SM01359"/>
    </source>
</evidence>
<reference evidence="4 5" key="1">
    <citation type="submission" date="2009-07" db="EMBL/GenBank/DDBJ databases">
        <authorList>
            <person name="Madupu R."/>
            <person name="Sebastian Y."/>
            <person name="Durkin A.S."/>
            <person name="Torralba M."/>
            <person name="Methe B."/>
            <person name="Sutton G.G."/>
            <person name="Strausberg R.L."/>
            <person name="Nelson K.E."/>
        </authorList>
    </citation>
    <scope>NUCLEOTIDE SEQUENCE [LARGE SCALE GENOMIC DNA]</scope>
    <source>
        <strain evidence="4 5">RM3268</strain>
    </source>
</reference>
<dbReference type="GO" id="GO:0004866">
    <property type="term" value="F:endopeptidase inhibitor activity"/>
    <property type="evidence" value="ECO:0007669"/>
    <property type="project" value="InterPro"/>
</dbReference>
<keyword evidence="5" id="KW-1185">Reference proteome</keyword>
<accession>C8PG74</accession>
<dbReference type="Pfam" id="PF00207">
    <property type="entry name" value="A2M"/>
    <property type="match status" value="1"/>
</dbReference>
<gene>
    <name evidence="4" type="ORF">CAMGR0001_0867</name>
</gene>
<feature type="signal peptide" evidence="1">
    <location>
        <begin position="1"/>
        <end position="18"/>
    </location>
</feature>
<dbReference type="InterPro" id="IPR051802">
    <property type="entry name" value="YfhM-like"/>
</dbReference>
<dbReference type="InterPro" id="IPR011625">
    <property type="entry name" value="A2M_N_BRD"/>
</dbReference>
<dbReference type="InterPro" id="IPR041246">
    <property type="entry name" value="Bact_MG10"/>
</dbReference>